<reference evidence="2 3" key="1">
    <citation type="submission" date="2018-03" db="EMBL/GenBank/DDBJ databases">
        <title>Genomic Encyclopedia of Archaeal and Bacterial Type Strains, Phase II (KMG-II): from individual species to whole genera.</title>
        <authorList>
            <person name="Goeker M."/>
        </authorList>
    </citation>
    <scope>NUCLEOTIDE SEQUENCE [LARGE SCALE GENOMIC DNA]</scope>
    <source>
        <strain evidence="2 3">DSM 28229</strain>
    </source>
</reference>
<evidence type="ECO:0000313" key="2">
    <source>
        <dbReference type="EMBL" id="PWJ37915.1"/>
    </source>
</evidence>
<name>A0A315Z520_SEDFL</name>
<dbReference type="SUPFAM" id="SSF51430">
    <property type="entry name" value="NAD(P)-linked oxidoreductase"/>
    <property type="match status" value="1"/>
</dbReference>
<dbReference type="PRINTS" id="PR00069">
    <property type="entry name" value="ALDKETRDTASE"/>
</dbReference>
<dbReference type="Pfam" id="PF00248">
    <property type="entry name" value="Aldo_ket_red"/>
    <property type="match status" value="1"/>
</dbReference>
<dbReference type="Gene3D" id="3.20.20.100">
    <property type="entry name" value="NADP-dependent oxidoreductase domain"/>
    <property type="match status" value="1"/>
</dbReference>
<dbReference type="RefSeq" id="WP_109622058.1">
    <property type="nucleotide sequence ID" value="NZ_QGDO01000008.1"/>
</dbReference>
<dbReference type="GO" id="GO:0005829">
    <property type="term" value="C:cytosol"/>
    <property type="evidence" value="ECO:0007669"/>
    <property type="project" value="TreeGrafter"/>
</dbReference>
<proteinExistence type="predicted"/>
<dbReference type="InterPro" id="IPR023210">
    <property type="entry name" value="NADP_OxRdtase_dom"/>
</dbReference>
<dbReference type="InterPro" id="IPR036812">
    <property type="entry name" value="NAD(P)_OxRdtase_dom_sf"/>
</dbReference>
<accession>A0A315Z520</accession>
<dbReference type="PANTHER" id="PTHR42686">
    <property type="entry name" value="GH17980P-RELATED"/>
    <property type="match status" value="1"/>
</dbReference>
<sequence length="316" mass="35665">MISTIAKPTYQADVYQESKLFSHGTRLVLGTSGLGGVWGEVDEDESVGCILYALEHGILSLDTAPSYNRSQEFVGKALKQWDGEKPYISTKIGRLFAEKADDFNLDYSRDGMLRSMENSLETLGVDQVDLLFLHEPHLTPIAQKDEILETLNFIKEQGWTKKIGVGGNPTPEFYPFMESGLFEVISGFTKMDACNMSAFEKDIPLIQEKGHAYYAASALHMGLLGRRFDEYCKERPNNEWISNKDVDVAIKIKSIADELDIDLAEMALRYLMSVKEANRVVIGARKSDQIQTTVDYWRKGALSEEVFNRITDTIYQ</sequence>
<evidence type="ECO:0000259" key="1">
    <source>
        <dbReference type="Pfam" id="PF00248"/>
    </source>
</evidence>
<dbReference type="CDD" id="cd19090">
    <property type="entry name" value="AKR_AKR15A-like"/>
    <property type="match status" value="1"/>
</dbReference>
<gene>
    <name evidence="2" type="ORF">BC781_10850</name>
</gene>
<dbReference type="InterPro" id="IPR020471">
    <property type="entry name" value="AKR"/>
</dbReference>
<dbReference type="Proteomes" id="UP000245535">
    <property type="component" value="Unassembled WGS sequence"/>
</dbReference>
<dbReference type="EMBL" id="QGDO01000008">
    <property type="protein sequence ID" value="PWJ37915.1"/>
    <property type="molecule type" value="Genomic_DNA"/>
</dbReference>
<dbReference type="OrthoDB" id="9773828at2"/>
<evidence type="ECO:0000313" key="3">
    <source>
        <dbReference type="Proteomes" id="UP000245535"/>
    </source>
</evidence>
<protein>
    <submittedName>
        <fullName evidence="2">Aryl-alcohol dehydrogenase-like predicted oxidoreductase</fullName>
    </submittedName>
</protein>
<feature type="domain" description="NADP-dependent oxidoreductase" evidence="1">
    <location>
        <begin position="26"/>
        <end position="312"/>
    </location>
</feature>
<organism evidence="2 3">
    <name type="scientific">Sediminitomix flava</name>
    <dbReference type="NCBI Taxonomy" id="379075"/>
    <lineage>
        <taxon>Bacteria</taxon>
        <taxon>Pseudomonadati</taxon>
        <taxon>Bacteroidota</taxon>
        <taxon>Cytophagia</taxon>
        <taxon>Cytophagales</taxon>
        <taxon>Flammeovirgaceae</taxon>
        <taxon>Sediminitomix</taxon>
    </lineage>
</organism>
<dbReference type="PANTHER" id="PTHR42686:SF1">
    <property type="entry name" value="GH17980P-RELATED"/>
    <property type="match status" value="1"/>
</dbReference>
<keyword evidence="3" id="KW-1185">Reference proteome</keyword>
<dbReference type="AlphaFoldDB" id="A0A315Z520"/>
<dbReference type="GO" id="GO:0016491">
    <property type="term" value="F:oxidoreductase activity"/>
    <property type="evidence" value="ECO:0007669"/>
    <property type="project" value="InterPro"/>
</dbReference>
<comment type="caution">
    <text evidence="2">The sequence shown here is derived from an EMBL/GenBank/DDBJ whole genome shotgun (WGS) entry which is preliminary data.</text>
</comment>